<reference evidence="5" key="1">
    <citation type="submission" date="2020-05" db="EMBL/GenBank/DDBJ databases">
        <authorList>
            <person name="Chiriac C."/>
            <person name="Salcher M."/>
            <person name="Ghai R."/>
            <person name="Kavagutti S V."/>
        </authorList>
    </citation>
    <scope>NUCLEOTIDE SEQUENCE</scope>
</reference>
<dbReference type="GO" id="GO:0016887">
    <property type="term" value="F:ATP hydrolysis activity"/>
    <property type="evidence" value="ECO:0007669"/>
    <property type="project" value="InterPro"/>
</dbReference>
<dbReference type="PROSITE" id="PS50893">
    <property type="entry name" value="ABC_TRANSPORTER_2"/>
    <property type="match status" value="1"/>
</dbReference>
<keyword evidence="2" id="KW-0547">Nucleotide-binding</keyword>
<keyword evidence="1" id="KW-0813">Transport</keyword>
<dbReference type="PANTHER" id="PTHR42781">
    <property type="entry name" value="SPERMIDINE/PUTRESCINE IMPORT ATP-BINDING PROTEIN POTA"/>
    <property type="match status" value="1"/>
</dbReference>
<evidence type="ECO:0000256" key="1">
    <source>
        <dbReference type="ARBA" id="ARBA00022448"/>
    </source>
</evidence>
<dbReference type="InterPro" id="IPR003439">
    <property type="entry name" value="ABC_transporter-like_ATP-bd"/>
</dbReference>
<keyword evidence="3" id="KW-0067">ATP-binding</keyword>
<dbReference type="PANTHER" id="PTHR42781:SF4">
    <property type="entry name" value="SPERMIDINE_PUTRESCINE IMPORT ATP-BINDING PROTEIN POTA"/>
    <property type="match status" value="1"/>
</dbReference>
<proteinExistence type="predicted"/>
<accession>A0A6J6CZ13</accession>
<dbReference type="SUPFAM" id="SSF52540">
    <property type="entry name" value="P-loop containing nucleoside triphosphate hydrolases"/>
    <property type="match status" value="1"/>
</dbReference>
<dbReference type="InterPro" id="IPR027417">
    <property type="entry name" value="P-loop_NTPase"/>
</dbReference>
<dbReference type="AlphaFoldDB" id="A0A6J6CZ13"/>
<dbReference type="InterPro" id="IPR003593">
    <property type="entry name" value="AAA+_ATPase"/>
</dbReference>
<sequence>MSLHVHVDIAVRGFTVHAQCDVSSGITAFTGPSGAGKSLTLAAIAGLVRPESGHIEINGACVFDGVENVHVRSQDRGIGMVFQAPSLLDHRSPLDNVALAIVGQKKNLRRDTAMHWLQRVGAEHLATKNTRELSGGERQRISLARALVNGCSVLLLDEPFTALDRESRFSLRQLVVEIAESENLTAIIVTHDVEDIVAMATQVVLFEPGATLGMYAVERGNPASALEVLGRGENRHP</sequence>
<organism evidence="5">
    <name type="scientific">freshwater metagenome</name>
    <dbReference type="NCBI Taxonomy" id="449393"/>
    <lineage>
        <taxon>unclassified sequences</taxon>
        <taxon>metagenomes</taxon>
        <taxon>ecological metagenomes</taxon>
    </lineage>
</organism>
<dbReference type="SMART" id="SM00382">
    <property type="entry name" value="AAA"/>
    <property type="match status" value="1"/>
</dbReference>
<dbReference type="EMBL" id="CAEZTC010000040">
    <property type="protein sequence ID" value="CAB4555383.1"/>
    <property type="molecule type" value="Genomic_DNA"/>
</dbReference>
<dbReference type="InterPro" id="IPR017871">
    <property type="entry name" value="ABC_transporter-like_CS"/>
</dbReference>
<evidence type="ECO:0000256" key="2">
    <source>
        <dbReference type="ARBA" id="ARBA00022741"/>
    </source>
</evidence>
<evidence type="ECO:0000256" key="3">
    <source>
        <dbReference type="ARBA" id="ARBA00022840"/>
    </source>
</evidence>
<dbReference type="Pfam" id="PF00005">
    <property type="entry name" value="ABC_tran"/>
    <property type="match status" value="1"/>
</dbReference>
<protein>
    <submittedName>
        <fullName evidence="5">Unannotated protein</fullName>
    </submittedName>
</protein>
<dbReference type="PROSITE" id="PS00211">
    <property type="entry name" value="ABC_TRANSPORTER_1"/>
    <property type="match status" value="1"/>
</dbReference>
<feature type="domain" description="ABC transporter" evidence="4">
    <location>
        <begin position="5"/>
        <end position="233"/>
    </location>
</feature>
<dbReference type="Gene3D" id="3.40.50.300">
    <property type="entry name" value="P-loop containing nucleotide triphosphate hydrolases"/>
    <property type="match status" value="1"/>
</dbReference>
<evidence type="ECO:0000259" key="4">
    <source>
        <dbReference type="PROSITE" id="PS50893"/>
    </source>
</evidence>
<dbReference type="InterPro" id="IPR050093">
    <property type="entry name" value="ABC_SmlMolc_Importer"/>
</dbReference>
<evidence type="ECO:0000313" key="5">
    <source>
        <dbReference type="EMBL" id="CAB4555383.1"/>
    </source>
</evidence>
<gene>
    <name evidence="5" type="ORF">UFOPK1572_00458</name>
</gene>
<dbReference type="GO" id="GO:0005524">
    <property type="term" value="F:ATP binding"/>
    <property type="evidence" value="ECO:0007669"/>
    <property type="project" value="UniProtKB-KW"/>
</dbReference>
<name>A0A6J6CZ13_9ZZZZ</name>